<evidence type="ECO:0000256" key="1">
    <source>
        <dbReference type="ARBA" id="ARBA00023002"/>
    </source>
</evidence>
<feature type="domain" description="D-isomer specific 2-hydroxyacid dehydrogenase NAD-binding" evidence="3">
    <location>
        <begin position="120"/>
        <end position="286"/>
    </location>
</feature>
<sequence>MKQQSPVQRQPIPAVTDRDEVTVLVPHTSGMAALSRVDRVRPLRYDPASLPPGAERARILIPDYRPDPRAVALASRLPELQLVQLLTSGADRWLGRLPAGVLLSTARGAHGEGVAEWVLGALIALCRDFPALARARQEHRWATHDTGTLYGQRVLIVGAGDLARALTDALAPFRAPVTLVARTARPGVHAVDELAALLPRHDIVVLAVPLTERTRMLMDAPMLAGMNDGAILVNVSRGPVVDTDALTAELYSHRLRAALDVTDPEPLPPHHRLWGAPGLFLTPHTAGTSSHSTARAYAVAAAQIRQFLDGRAPENLII</sequence>
<name>W5TNR0_9NOCA</name>
<dbReference type="EMBL" id="CP006850">
    <property type="protein sequence ID" value="AHH18851.1"/>
    <property type="molecule type" value="Genomic_DNA"/>
</dbReference>
<evidence type="ECO:0000313" key="5">
    <source>
        <dbReference type="Proteomes" id="UP000019150"/>
    </source>
</evidence>
<dbReference type="PATRIC" id="fig|1415166.3.peg.4173"/>
<keyword evidence="5" id="KW-1185">Reference proteome</keyword>
<dbReference type="Proteomes" id="UP000019150">
    <property type="component" value="Chromosome"/>
</dbReference>
<dbReference type="eggNOG" id="COG0111">
    <property type="taxonomic scope" value="Bacteria"/>
</dbReference>
<protein>
    <submittedName>
        <fullName evidence="4">Putative NAD-binding D-isomer specific 2-hydroxyacid dehydrogenase</fullName>
    </submittedName>
</protein>
<dbReference type="PANTHER" id="PTHR43333:SF1">
    <property type="entry name" value="D-ISOMER SPECIFIC 2-HYDROXYACID DEHYDROGENASE NAD-BINDING DOMAIN-CONTAINING PROTEIN"/>
    <property type="match status" value="1"/>
</dbReference>
<keyword evidence="1" id="KW-0560">Oxidoreductase</keyword>
<dbReference type="InterPro" id="IPR036291">
    <property type="entry name" value="NAD(P)-bd_dom_sf"/>
</dbReference>
<dbReference type="SUPFAM" id="SSF51735">
    <property type="entry name" value="NAD(P)-binding Rossmann-fold domains"/>
    <property type="match status" value="1"/>
</dbReference>
<evidence type="ECO:0000313" key="4">
    <source>
        <dbReference type="EMBL" id="AHH18851.1"/>
    </source>
</evidence>
<dbReference type="PROSITE" id="PS00671">
    <property type="entry name" value="D_2_HYDROXYACID_DH_3"/>
    <property type="match status" value="1"/>
</dbReference>
<dbReference type="KEGG" id="nno:NONO_c40670"/>
<accession>W5TNR0</accession>
<reference evidence="4 5" key="1">
    <citation type="journal article" date="2014" name="Appl. Environ. Microbiol.">
        <title>Insights into the Microbial Degradation of Rubber and Gutta-Percha by Analysis of the Complete Genome of Nocardia nova SH22a.</title>
        <authorList>
            <person name="Luo Q."/>
            <person name="Hiessl S."/>
            <person name="Poehlein A."/>
            <person name="Daniel R."/>
            <person name="Steinbuchel A."/>
        </authorList>
    </citation>
    <scope>NUCLEOTIDE SEQUENCE [LARGE SCALE GENOMIC DNA]</scope>
    <source>
        <strain evidence="4">SH22a</strain>
    </source>
</reference>
<evidence type="ECO:0000256" key="2">
    <source>
        <dbReference type="ARBA" id="ARBA00023027"/>
    </source>
</evidence>
<dbReference type="GO" id="GO:0051287">
    <property type="term" value="F:NAD binding"/>
    <property type="evidence" value="ECO:0007669"/>
    <property type="project" value="InterPro"/>
</dbReference>
<dbReference type="AlphaFoldDB" id="W5TNR0"/>
<keyword evidence="2" id="KW-0520">NAD</keyword>
<organism evidence="4 5">
    <name type="scientific">Nocardia nova SH22a</name>
    <dbReference type="NCBI Taxonomy" id="1415166"/>
    <lineage>
        <taxon>Bacteria</taxon>
        <taxon>Bacillati</taxon>
        <taxon>Actinomycetota</taxon>
        <taxon>Actinomycetes</taxon>
        <taxon>Mycobacteriales</taxon>
        <taxon>Nocardiaceae</taxon>
        <taxon>Nocardia</taxon>
    </lineage>
</organism>
<dbReference type="GO" id="GO:0016616">
    <property type="term" value="F:oxidoreductase activity, acting on the CH-OH group of donors, NAD or NADP as acceptor"/>
    <property type="evidence" value="ECO:0007669"/>
    <property type="project" value="UniProtKB-ARBA"/>
</dbReference>
<dbReference type="InterPro" id="IPR006140">
    <property type="entry name" value="D-isomer_DH_NAD-bd"/>
</dbReference>
<proteinExistence type="predicted"/>
<dbReference type="STRING" id="1415166.NONO_c40670"/>
<evidence type="ECO:0000259" key="3">
    <source>
        <dbReference type="Pfam" id="PF02826"/>
    </source>
</evidence>
<gene>
    <name evidence="4" type="ORF">NONO_c40670</name>
</gene>
<dbReference type="PANTHER" id="PTHR43333">
    <property type="entry name" value="2-HACID_DH_C DOMAIN-CONTAINING PROTEIN"/>
    <property type="match status" value="1"/>
</dbReference>
<dbReference type="Pfam" id="PF02826">
    <property type="entry name" value="2-Hacid_dh_C"/>
    <property type="match status" value="1"/>
</dbReference>
<dbReference type="HOGENOM" id="CLU_019796_1_0_11"/>
<dbReference type="InterPro" id="IPR029753">
    <property type="entry name" value="D-isomer_DH_CS"/>
</dbReference>
<dbReference type="Gene3D" id="3.40.50.720">
    <property type="entry name" value="NAD(P)-binding Rossmann-like Domain"/>
    <property type="match status" value="2"/>
</dbReference>